<accession>U2RVK9</accession>
<evidence type="ECO:0000256" key="3">
    <source>
        <dbReference type="ARBA" id="ARBA00004769"/>
    </source>
</evidence>
<dbReference type="GO" id="GO:0008972">
    <property type="term" value="F:phosphomethylpyrimidine kinase activity"/>
    <property type="evidence" value="ECO:0007669"/>
    <property type="project" value="UniProtKB-EC"/>
</dbReference>
<dbReference type="PANTHER" id="PTHR20858">
    <property type="entry name" value="PHOSPHOMETHYLPYRIMIDINE KINASE"/>
    <property type="match status" value="1"/>
</dbReference>
<keyword evidence="10 17" id="KW-0418">Kinase</keyword>
<evidence type="ECO:0000256" key="8">
    <source>
        <dbReference type="ARBA" id="ARBA00022679"/>
    </source>
</evidence>
<evidence type="ECO:0000256" key="10">
    <source>
        <dbReference type="ARBA" id="ARBA00022777"/>
    </source>
</evidence>
<dbReference type="SUPFAM" id="SSF53613">
    <property type="entry name" value="Ribokinase-like"/>
    <property type="match status" value="1"/>
</dbReference>
<evidence type="ECO:0000256" key="4">
    <source>
        <dbReference type="ARBA" id="ARBA00009879"/>
    </source>
</evidence>
<evidence type="ECO:0000256" key="15">
    <source>
        <dbReference type="ARBA" id="ARBA00043176"/>
    </source>
</evidence>
<dbReference type="Gene3D" id="3.40.1190.20">
    <property type="match status" value="1"/>
</dbReference>
<dbReference type="InterPro" id="IPR029056">
    <property type="entry name" value="Ribokinase-like"/>
</dbReference>
<dbReference type="eggNOG" id="COG0351">
    <property type="taxonomic scope" value="Bacteria"/>
</dbReference>
<dbReference type="AlphaFoldDB" id="U2RVK9"/>
<evidence type="ECO:0000256" key="1">
    <source>
        <dbReference type="ARBA" id="ARBA00000151"/>
    </source>
</evidence>
<dbReference type="GO" id="GO:0005524">
    <property type="term" value="F:ATP binding"/>
    <property type="evidence" value="ECO:0007669"/>
    <property type="project" value="UniProtKB-KW"/>
</dbReference>
<reference evidence="17 18" key="1">
    <citation type="submission" date="2013-08" db="EMBL/GenBank/DDBJ databases">
        <authorList>
            <person name="Weinstock G."/>
            <person name="Sodergren E."/>
            <person name="Wylie T."/>
            <person name="Fulton L."/>
            <person name="Fulton R."/>
            <person name="Fronick C."/>
            <person name="O'Laughlin M."/>
            <person name="Godfrey J."/>
            <person name="Miner T."/>
            <person name="Herter B."/>
            <person name="Appelbaum E."/>
            <person name="Cordes M."/>
            <person name="Lek S."/>
            <person name="Wollam A."/>
            <person name="Pepin K.H."/>
            <person name="Palsikar V.B."/>
            <person name="Mitreva M."/>
            <person name="Wilson R.K."/>
        </authorList>
    </citation>
    <scope>NUCLEOTIDE SEQUENCE [LARGE SCALE GENOMIC DNA]</scope>
    <source>
        <strain evidence="17 18">ATCC 700627</strain>
    </source>
</reference>
<dbReference type="CDD" id="cd01169">
    <property type="entry name" value="HMPP_kinase"/>
    <property type="match status" value="1"/>
</dbReference>
<keyword evidence="11" id="KW-0067">ATP-binding</keyword>
<dbReference type="HOGENOM" id="CLU_020520_0_0_9"/>
<keyword evidence="9" id="KW-0547">Nucleotide-binding</keyword>
<gene>
    <name evidence="17" type="ORF">HMPREF1983_01052</name>
</gene>
<dbReference type="EMBL" id="AWVP01000063">
    <property type="protein sequence ID" value="ERK57603.1"/>
    <property type="molecule type" value="Genomic_DNA"/>
</dbReference>
<comment type="catalytic activity">
    <reaction evidence="2">
        <text>4-amino-2-methyl-5-(phosphooxymethyl)pyrimidine + ATP = 4-amino-2-methyl-5-(diphosphooxymethyl)pyrimidine + ADP</text>
        <dbReference type="Rhea" id="RHEA:19893"/>
        <dbReference type="ChEBI" id="CHEBI:30616"/>
        <dbReference type="ChEBI" id="CHEBI:57841"/>
        <dbReference type="ChEBI" id="CHEBI:58354"/>
        <dbReference type="ChEBI" id="CHEBI:456216"/>
        <dbReference type="EC" id="2.7.4.7"/>
    </reaction>
</comment>
<evidence type="ECO:0000313" key="17">
    <source>
        <dbReference type="EMBL" id="ERK57603.1"/>
    </source>
</evidence>
<proteinExistence type="inferred from homology"/>
<comment type="catalytic activity">
    <reaction evidence="1">
        <text>4-amino-5-hydroxymethyl-2-methylpyrimidine + ATP = 4-amino-2-methyl-5-(phosphooxymethyl)pyrimidine + ADP + H(+)</text>
        <dbReference type="Rhea" id="RHEA:23096"/>
        <dbReference type="ChEBI" id="CHEBI:15378"/>
        <dbReference type="ChEBI" id="CHEBI:16892"/>
        <dbReference type="ChEBI" id="CHEBI:30616"/>
        <dbReference type="ChEBI" id="CHEBI:58354"/>
        <dbReference type="ChEBI" id="CHEBI:456216"/>
        <dbReference type="EC" id="2.7.1.49"/>
    </reaction>
</comment>
<dbReference type="NCBIfam" id="TIGR00097">
    <property type="entry name" value="HMP-P_kinase"/>
    <property type="match status" value="1"/>
</dbReference>
<dbReference type="EC" id="2.7.4.7" evidence="6"/>
<dbReference type="GO" id="GO:0009228">
    <property type="term" value="P:thiamine biosynthetic process"/>
    <property type="evidence" value="ECO:0007669"/>
    <property type="project" value="UniProtKB-KW"/>
</dbReference>
<dbReference type="PATRIC" id="fig|1321820.3.peg.1023"/>
<dbReference type="EC" id="2.7.1.49" evidence="5"/>
<protein>
    <recommendedName>
        <fullName evidence="7">Hydroxymethylpyrimidine/phosphomethylpyrimidine kinase</fullName>
        <ecNumber evidence="5">2.7.1.49</ecNumber>
        <ecNumber evidence="6">2.7.4.7</ecNumber>
    </recommendedName>
    <alternativeName>
        <fullName evidence="14">Hydroxymethylpyrimidine kinase</fullName>
    </alternativeName>
    <alternativeName>
        <fullName evidence="15">Hydroxymethylpyrimidine phosphate kinase</fullName>
    </alternativeName>
</protein>
<evidence type="ECO:0000256" key="6">
    <source>
        <dbReference type="ARBA" id="ARBA00012963"/>
    </source>
</evidence>
<dbReference type="PANTHER" id="PTHR20858:SF17">
    <property type="entry name" value="HYDROXYMETHYLPYRIMIDINE_PHOSPHOMETHYLPYRIMIDINE KINASE THI20-RELATED"/>
    <property type="match status" value="1"/>
</dbReference>
<keyword evidence="18" id="KW-1185">Reference proteome</keyword>
<evidence type="ECO:0000313" key="18">
    <source>
        <dbReference type="Proteomes" id="UP000016637"/>
    </source>
</evidence>
<comment type="pathway">
    <text evidence="3">Cofactor biosynthesis; thiamine diphosphate biosynthesis; 4-amino-2-methyl-5-diphosphomethylpyrimidine from 5-amino-1-(5-phospho-D-ribosyl)imidazole: step 3/3.</text>
</comment>
<evidence type="ECO:0000256" key="14">
    <source>
        <dbReference type="ARBA" id="ARBA00042102"/>
    </source>
</evidence>
<dbReference type="Proteomes" id="UP000016637">
    <property type="component" value="Unassembled WGS sequence"/>
</dbReference>
<evidence type="ECO:0000256" key="11">
    <source>
        <dbReference type="ARBA" id="ARBA00022840"/>
    </source>
</evidence>
<sequence>MLGVERIMSKLNIALTIAGTDPTGGAGIMADLKTFQARGVYGMAVVTSVVAQNTLGVQYIQHLNLETIEAQLNSVFNDIAPHAIKTGMIANADMMRLIKRYIPKNHLYVVDPVMVATSGDKLIDDKARRNLKQEILPLATVITPNIPETEEIVNFEIITESDINKAGKFIISEVGCQSVVIKGGHLTGNAADYLFTKDGSRHVFFSERVNTRHTHGTGCTFSAVITAELAKGRDLVEAVATAKRFISTAISEAPGIGHGNGPVNHLAYKGE</sequence>
<name>U2RVK9_9BACL</name>
<comment type="similarity">
    <text evidence="4">Belongs to the ThiD family.</text>
</comment>
<dbReference type="GO" id="GO:0008902">
    <property type="term" value="F:hydroxymethylpyrimidine kinase activity"/>
    <property type="evidence" value="ECO:0007669"/>
    <property type="project" value="UniProtKB-EC"/>
</dbReference>
<evidence type="ECO:0000259" key="16">
    <source>
        <dbReference type="Pfam" id="PF08543"/>
    </source>
</evidence>
<evidence type="ECO:0000256" key="9">
    <source>
        <dbReference type="ARBA" id="ARBA00022741"/>
    </source>
</evidence>
<evidence type="ECO:0000256" key="5">
    <source>
        <dbReference type="ARBA" id="ARBA00012135"/>
    </source>
</evidence>
<keyword evidence="12" id="KW-0784">Thiamine biosynthesis</keyword>
<feature type="domain" description="Pyridoxamine kinase/Phosphomethylpyrimidine kinase" evidence="16">
    <location>
        <begin position="21"/>
        <end position="264"/>
    </location>
</feature>
<comment type="pathway">
    <text evidence="13">Cofactor biosynthesis; thiamine diphosphate biosynthesis; 4-amino-2-methyl-5-diphosphomethylpyrimidine from 5-amino-1-(5-phospho-D-ribosyl)imidazole: step 2/3.</text>
</comment>
<organism evidence="17 18">
    <name type="scientific">Gemella bergeri ATCC 700627</name>
    <dbReference type="NCBI Taxonomy" id="1321820"/>
    <lineage>
        <taxon>Bacteria</taxon>
        <taxon>Bacillati</taxon>
        <taxon>Bacillota</taxon>
        <taxon>Bacilli</taxon>
        <taxon>Bacillales</taxon>
        <taxon>Gemellaceae</taxon>
        <taxon>Gemella</taxon>
    </lineage>
</organism>
<dbReference type="Pfam" id="PF08543">
    <property type="entry name" value="Phos_pyr_kin"/>
    <property type="match status" value="1"/>
</dbReference>
<comment type="caution">
    <text evidence="17">The sequence shown here is derived from an EMBL/GenBank/DDBJ whole genome shotgun (WGS) entry which is preliminary data.</text>
</comment>
<evidence type="ECO:0000256" key="12">
    <source>
        <dbReference type="ARBA" id="ARBA00022977"/>
    </source>
</evidence>
<evidence type="ECO:0000256" key="7">
    <source>
        <dbReference type="ARBA" id="ARBA00019161"/>
    </source>
</evidence>
<dbReference type="InterPro" id="IPR004399">
    <property type="entry name" value="HMP/HMP-P_kinase_dom"/>
</dbReference>
<evidence type="ECO:0000256" key="13">
    <source>
        <dbReference type="ARBA" id="ARBA00037917"/>
    </source>
</evidence>
<keyword evidence="8" id="KW-0808">Transferase</keyword>
<evidence type="ECO:0000256" key="2">
    <source>
        <dbReference type="ARBA" id="ARBA00000565"/>
    </source>
</evidence>
<dbReference type="InterPro" id="IPR013749">
    <property type="entry name" value="PM/HMP-P_kinase-1"/>
</dbReference>
<dbReference type="FunFam" id="3.40.1190.20:FF:000003">
    <property type="entry name" value="Phosphomethylpyrimidine kinase ThiD"/>
    <property type="match status" value="1"/>
</dbReference>
<dbReference type="GO" id="GO:0005829">
    <property type="term" value="C:cytosol"/>
    <property type="evidence" value="ECO:0007669"/>
    <property type="project" value="TreeGrafter"/>
</dbReference>